<name>A0A645BKI0_9ZZZZ</name>
<sequence>MTCARFLVVQIPAASGHLAARLIDGQERLAAAHYVGVVVLVLHLGLGLALEEVVVLEHLVVGLADFFFAGQALVLHALHGGDDGLLVNGAGLDDGVDHQLGADVRTGQAVVGVELELVVGALDEVEVQWCVHGVPILCTEVDAVAQVGAERFELLQARCPGDQDGHVLVHAEAHRLAQGVGRLLAEVQDQQHIGLGGDGVGEVTAEFLFGQRVVAVAHMLDALFLEDVLGCVEQAVAEHILRRDGVHALGFGVCCQKRAHGLLDRTECGHGPAEGCTVAVLAGDLVRTCGGDEDATGLLGLLAHGERFGRQDAAREEFRSLLRCVLHLADGRGGLAFGIEQRVAQRAIQRLAVLLDGQLHAQIRKLAIGRKRTRHRHGAAELNGVLGLRECAAVHESKRCRQCAECRELQEVATLHVGLQVESRPGWPALL</sequence>
<reference evidence="1" key="1">
    <citation type="submission" date="2019-08" db="EMBL/GenBank/DDBJ databases">
        <authorList>
            <person name="Kucharzyk K."/>
            <person name="Murdoch R.W."/>
            <person name="Higgins S."/>
            <person name="Loffler F."/>
        </authorList>
    </citation>
    <scope>NUCLEOTIDE SEQUENCE</scope>
</reference>
<protein>
    <recommendedName>
        <fullName evidence="2">NAD-specific glutamate dehydrogenase</fullName>
    </recommendedName>
</protein>
<proteinExistence type="predicted"/>
<organism evidence="1">
    <name type="scientific">bioreactor metagenome</name>
    <dbReference type="NCBI Taxonomy" id="1076179"/>
    <lineage>
        <taxon>unclassified sequences</taxon>
        <taxon>metagenomes</taxon>
        <taxon>ecological metagenomes</taxon>
    </lineage>
</organism>
<comment type="caution">
    <text evidence="1">The sequence shown here is derived from an EMBL/GenBank/DDBJ whole genome shotgun (WGS) entry which is preliminary data.</text>
</comment>
<gene>
    <name evidence="1" type="ORF">SDC9_112719</name>
</gene>
<dbReference type="AlphaFoldDB" id="A0A645BKI0"/>
<accession>A0A645BKI0</accession>
<dbReference type="EMBL" id="VSSQ01020733">
    <property type="protein sequence ID" value="MPM65817.1"/>
    <property type="molecule type" value="Genomic_DNA"/>
</dbReference>
<evidence type="ECO:0000313" key="1">
    <source>
        <dbReference type="EMBL" id="MPM65817.1"/>
    </source>
</evidence>
<evidence type="ECO:0008006" key="2">
    <source>
        <dbReference type="Google" id="ProtNLM"/>
    </source>
</evidence>